<feature type="compositionally biased region" description="Basic and acidic residues" evidence="1">
    <location>
        <begin position="138"/>
        <end position="158"/>
    </location>
</feature>
<dbReference type="OrthoDB" id="8192800at2759"/>
<sequence>MPHKKFPRMSQAQLKRLIKSQNQNLEKAACILEPPKIIQQPILRQSIMPSNSAYAKKQRKTGTRPNPGRAGKVPMQVLVEHLEHVEQDDDVKQNPSMQVLYNQHQQQPSMQMLYNRQEATKPENPNQEQEVTSNNSELAKEPDESTSLKEDVPPKEESTGYQTGWYWQSCNVSGDKQELSGASSSSSASFNWPRQADKSKGSGENSCSPSDPFSMQNLKKIARDFFSYPEYHPPESSADEMESTEAEPTDTAALNQSIDNLSISESPEKKSQPVLNPEKEEASGSDASKLGQAKLPADEKMRRQQEMPLEEAFMTVIRNLRDTNTTNMQLDSTPYSPSMPYGGYHHLSQSGYGYDSNYHFNDQPMMSWPSTYSRPPPGFSMCQQWDCWPRCNQLHHAQMPNFNQSQSSYETYQAQPQQNCWPVYIPEYVSQFMFGGGPEDSSASATATASGSQSSHGNMM</sequence>
<protein>
    <submittedName>
        <fullName evidence="2">Uncharacterized protein</fullName>
    </submittedName>
</protein>
<feature type="compositionally biased region" description="Polar residues" evidence="1">
    <location>
        <begin position="202"/>
        <end position="217"/>
    </location>
</feature>
<reference evidence="2 3" key="1">
    <citation type="journal article" date="2007" name="Nature">
        <title>Evolution of genes and genomes on the Drosophila phylogeny.</title>
        <authorList>
            <consortium name="Drosophila 12 Genomes Consortium"/>
            <person name="Clark A.G."/>
            <person name="Eisen M.B."/>
            <person name="Smith D.R."/>
            <person name="Bergman C.M."/>
            <person name="Oliver B."/>
            <person name="Markow T.A."/>
            <person name="Kaufman T.C."/>
            <person name="Kellis M."/>
            <person name="Gelbart W."/>
            <person name="Iyer V.N."/>
            <person name="Pollard D.A."/>
            <person name="Sackton T.B."/>
            <person name="Larracuente A.M."/>
            <person name="Singh N.D."/>
            <person name="Abad J.P."/>
            <person name="Abt D.N."/>
            <person name="Adryan B."/>
            <person name="Aguade M."/>
            <person name="Akashi H."/>
            <person name="Anderson W.W."/>
            <person name="Aquadro C.F."/>
            <person name="Ardell D.H."/>
            <person name="Arguello R."/>
            <person name="Artieri C.G."/>
            <person name="Barbash D.A."/>
            <person name="Barker D."/>
            <person name="Barsanti P."/>
            <person name="Batterham P."/>
            <person name="Batzoglou S."/>
            <person name="Begun D."/>
            <person name="Bhutkar A."/>
            <person name="Blanco E."/>
            <person name="Bosak S.A."/>
            <person name="Bradley R.K."/>
            <person name="Brand A.D."/>
            <person name="Brent M.R."/>
            <person name="Brooks A.N."/>
            <person name="Brown R.H."/>
            <person name="Butlin R.K."/>
            <person name="Caggese C."/>
            <person name="Calvi B.R."/>
            <person name="Bernardo de Carvalho A."/>
            <person name="Caspi A."/>
            <person name="Castrezana S."/>
            <person name="Celniker S.E."/>
            <person name="Chang J.L."/>
            <person name="Chapple C."/>
            <person name="Chatterji S."/>
            <person name="Chinwalla A."/>
            <person name="Civetta A."/>
            <person name="Clifton S.W."/>
            <person name="Comeron J.M."/>
            <person name="Costello J.C."/>
            <person name="Coyne J.A."/>
            <person name="Daub J."/>
            <person name="David R.G."/>
            <person name="Delcher A.L."/>
            <person name="Delehaunty K."/>
            <person name="Do C.B."/>
            <person name="Ebling H."/>
            <person name="Edwards K."/>
            <person name="Eickbush T."/>
            <person name="Evans J.D."/>
            <person name="Filipski A."/>
            <person name="Findeiss S."/>
            <person name="Freyhult E."/>
            <person name="Fulton L."/>
            <person name="Fulton R."/>
            <person name="Garcia A.C."/>
            <person name="Gardiner A."/>
            <person name="Garfield D.A."/>
            <person name="Garvin B.E."/>
            <person name="Gibson G."/>
            <person name="Gilbert D."/>
            <person name="Gnerre S."/>
            <person name="Godfrey J."/>
            <person name="Good R."/>
            <person name="Gotea V."/>
            <person name="Gravely B."/>
            <person name="Greenberg A.J."/>
            <person name="Griffiths-Jones S."/>
            <person name="Gross S."/>
            <person name="Guigo R."/>
            <person name="Gustafson E.A."/>
            <person name="Haerty W."/>
            <person name="Hahn M.W."/>
            <person name="Halligan D.L."/>
            <person name="Halpern A.L."/>
            <person name="Halter G.M."/>
            <person name="Han M.V."/>
            <person name="Heger A."/>
            <person name="Hillier L."/>
            <person name="Hinrichs A.S."/>
            <person name="Holmes I."/>
            <person name="Hoskins R.A."/>
            <person name="Hubisz M.J."/>
            <person name="Hultmark D."/>
            <person name="Huntley M.A."/>
            <person name="Jaffe D.B."/>
            <person name="Jagadeeshan S."/>
            <person name="Jeck W.R."/>
            <person name="Johnson J."/>
            <person name="Jones C.D."/>
            <person name="Jordan W.C."/>
            <person name="Karpen G.H."/>
            <person name="Kataoka E."/>
            <person name="Keightley P.D."/>
            <person name="Kheradpour P."/>
            <person name="Kirkness E.F."/>
            <person name="Koerich L.B."/>
            <person name="Kristiansen K."/>
            <person name="Kudrna D."/>
            <person name="Kulathinal R.J."/>
            <person name="Kumar S."/>
            <person name="Kwok R."/>
            <person name="Lander E."/>
            <person name="Langley C.H."/>
            <person name="Lapoint R."/>
            <person name="Lazzaro B.P."/>
            <person name="Lee S.J."/>
            <person name="Levesque L."/>
            <person name="Li R."/>
            <person name="Lin C.F."/>
            <person name="Lin M.F."/>
            <person name="Lindblad-Toh K."/>
            <person name="Llopart A."/>
            <person name="Long M."/>
            <person name="Low L."/>
            <person name="Lozovsky E."/>
            <person name="Lu J."/>
            <person name="Luo M."/>
            <person name="Machado C.A."/>
            <person name="Makalowski W."/>
            <person name="Marzo M."/>
            <person name="Matsuda M."/>
            <person name="Matzkin L."/>
            <person name="McAllister B."/>
            <person name="McBride C.S."/>
            <person name="McKernan B."/>
            <person name="McKernan K."/>
            <person name="Mendez-Lago M."/>
            <person name="Minx P."/>
            <person name="Mollenhauer M.U."/>
            <person name="Montooth K."/>
            <person name="Mount S.M."/>
            <person name="Mu X."/>
            <person name="Myers E."/>
            <person name="Negre B."/>
            <person name="Newfeld S."/>
            <person name="Nielsen R."/>
            <person name="Noor M.A."/>
            <person name="O'Grady P."/>
            <person name="Pachter L."/>
            <person name="Papaceit M."/>
            <person name="Parisi M.J."/>
            <person name="Parisi M."/>
            <person name="Parts L."/>
            <person name="Pedersen J.S."/>
            <person name="Pesole G."/>
            <person name="Phillippy A.M."/>
            <person name="Ponting C.P."/>
            <person name="Pop M."/>
            <person name="Porcelli D."/>
            <person name="Powell J.R."/>
            <person name="Prohaska S."/>
            <person name="Pruitt K."/>
            <person name="Puig M."/>
            <person name="Quesneville H."/>
            <person name="Ram K.R."/>
            <person name="Rand D."/>
            <person name="Rasmussen M.D."/>
            <person name="Reed L.K."/>
            <person name="Reenan R."/>
            <person name="Reily A."/>
            <person name="Remington K.A."/>
            <person name="Rieger T.T."/>
            <person name="Ritchie M.G."/>
            <person name="Robin C."/>
            <person name="Rogers Y.H."/>
            <person name="Rohde C."/>
            <person name="Rozas J."/>
            <person name="Rubenfield M.J."/>
            <person name="Ruiz A."/>
            <person name="Russo S."/>
            <person name="Salzberg S.L."/>
            <person name="Sanchez-Gracia A."/>
            <person name="Saranga D.J."/>
            <person name="Sato H."/>
            <person name="Schaeffer S.W."/>
            <person name="Schatz M.C."/>
            <person name="Schlenke T."/>
            <person name="Schwartz R."/>
            <person name="Segarra C."/>
            <person name="Singh R.S."/>
            <person name="Sirot L."/>
            <person name="Sirota M."/>
            <person name="Sisneros N.B."/>
            <person name="Smith C.D."/>
            <person name="Smith T.F."/>
            <person name="Spieth J."/>
            <person name="Stage D.E."/>
            <person name="Stark A."/>
            <person name="Stephan W."/>
            <person name="Strausberg R.L."/>
            <person name="Strempel S."/>
            <person name="Sturgill D."/>
            <person name="Sutton G."/>
            <person name="Sutton G.G."/>
            <person name="Tao W."/>
            <person name="Teichmann S."/>
            <person name="Tobari Y.N."/>
            <person name="Tomimura Y."/>
            <person name="Tsolas J.M."/>
            <person name="Valente V.L."/>
            <person name="Venter E."/>
            <person name="Venter J.C."/>
            <person name="Vicario S."/>
            <person name="Vieira F.G."/>
            <person name="Vilella A.J."/>
            <person name="Villasante A."/>
            <person name="Walenz B."/>
            <person name="Wang J."/>
            <person name="Wasserman M."/>
            <person name="Watts T."/>
            <person name="Wilson D."/>
            <person name="Wilson R.K."/>
            <person name="Wing R.A."/>
            <person name="Wolfner M.F."/>
            <person name="Wong A."/>
            <person name="Wong G.K."/>
            <person name="Wu C.I."/>
            <person name="Wu G."/>
            <person name="Yamamoto D."/>
            <person name="Yang H.P."/>
            <person name="Yang S.P."/>
            <person name="Yorke J.A."/>
            <person name="Yoshida K."/>
            <person name="Zdobnov E."/>
            <person name="Zhang P."/>
            <person name="Zhang Y."/>
            <person name="Zimin A.V."/>
            <person name="Baldwin J."/>
            <person name="Abdouelleil A."/>
            <person name="Abdulkadir J."/>
            <person name="Abebe A."/>
            <person name="Abera B."/>
            <person name="Abreu J."/>
            <person name="Acer S.C."/>
            <person name="Aftuck L."/>
            <person name="Alexander A."/>
            <person name="An P."/>
            <person name="Anderson E."/>
            <person name="Anderson S."/>
            <person name="Arachi H."/>
            <person name="Azer M."/>
            <person name="Bachantsang P."/>
            <person name="Barry A."/>
            <person name="Bayul T."/>
            <person name="Berlin A."/>
            <person name="Bessette D."/>
            <person name="Bloom T."/>
            <person name="Blye J."/>
            <person name="Boguslavskiy L."/>
            <person name="Bonnet C."/>
            <person name="Boukhgalter B."/>
            <person name="Bourzgui I."/>
            <person name="Brown A."/>
            <person name="Cahill P."/>
            <person name="Channer S."/>
            <person name="Cheshatsang Y."/>
            <person name="Chuda L."/>
            <person name="Citroen M."/>
            <person name="Collymore A."/>
            <person name="Cooke P."/>
            <person name="Costello M."/>
            <person name="D'Aco K."/>
            <person name="Daza R."/>
            <person name="De Haan G."/>
            <person name="DeGray S."/>
            <person name="DeMaso C."/>
            <person name="Dhargay N."/>
            <person name="Dooley K."/>
            <person name="Dooley E."/>
            <person name="Doricent M."/>
            <person name="Dorje P."/>
            <person name="Dorjee K."/>
            <person name="Dupes A."/>
            <person name="Elong R."/>
            <person name="Falk J."/>
            <person name="Farina A."/>
            <person name="Faro S."/>
            <person name="Ferguson D."/>
            <person name="Fisher S."/>
            <person name="Foley C.D."/>
            <person name="Franke A."/>
            <person name="Friedrich D."/>
            <person name="Gadbois L."/>
            <person name="Gearin G."/>
            <person name="Gearin C.R."/>
            <person name="Giannoukos G."/>
            <person name="Goode T."/>
            <person name="Graham J."/>
            <person name="Grandbois E."/>
            <person name="Grewal S."/>
            <person name="Gyaltsen K."/>
            <person name="Hafez N."/>
            <person name="Hagos B."/>
            <person name="Hall J."/>
            <person name="Henson C."/>
            <person name="Hollinger A."/>
            <person name="Honan T."/>
            <person name="Huard M.D."/>
            <person name="Hughes L."/>
            <person name="Hurhula B."/>
            <person name="Husby M.E."/>
            <person name="Kamat A."/>
            <person name="Kanga B."/>
            <person name="Kashin S."/>
            <person name="Khazanovich D."/>
            <person name="Kisner P."/>
            <person name="Lance K."/>
            <person name="Lara M."/>
            <person name="Lee W."/>
            <person name="Lennon N."/>
            <person name="Letendre F."/>
            <person name="LeVine R."/>
            <person name="Lipovsky A."/>
            <person name="Liu X."/>
            <person name="Liu J."/>
            <person name="Liu S."/>
            <person name="Lokyitsang T."/>
            <person name="Lokyitsang Y."/>
            <person name="Lubonja R."/>
            <person name="Lui A."/>
            <person name="MacDonald P."/>
            <person name="Magnisalis V."/>
            <person name="Maru K."/>
            <person name="Matthews C."/>
            <person name="McCusker W."/>
            <person name="McDonough S."/>
            <person name="Mehta T."/>
            <person name="Meldrim J."/>
            <person name="Meneus L."/>
            <person name="Mihai O."/>
            <person name="Mihalev A."/>
            <person name="Mihova T."/>
            <person name="Mittelman R."/>
            <person name="Mlenga V."/>
            <person name="Montmayeur A."/>
            <person name="Mulrain L."/>
            <person name="Navidi A."/>
            <person name="Naylor J."/>
            <person name="Negash T."/>
            <person name="Nguyen T."/>
            <person name="Nguyen N."/>
            <person name="Nicol R."/>
            <person name="Norbu C."/>
            <person name="Norbu N."/>
            <person name="Novod N."/>
            <person name="O'Neill B."/>
            <person name="Osman S."/>
            <person name="Markiewicz E."/>
            <person name="Oyono O.L."/>
            <person name="Patti C."/>
            <person name="Phunkhang P."/>
            <person name="Pierre F."/>
            <person name="Priest M."/>
            <person name="Raghuraman S."/>
            <person name="Rege F."/>
            <person name="Reyes R."/>
            <person name="Rise C."/>
            <person name="Rogov P."/>
            <person name="Ross K."/>
            <person name="Ryan E."/>
            <person name="Settipalli S."/>
            <person name="Shea T."/>
            <person name="Sherpa N."/>
            <person name="Shi L."/>
            <person name="Shih D."/>
            <person name="Sparrow T."/>
            <person name="Spaulding J."/>
            <person name="Stalker J."/>
            <person name="Stange-Thomann N."/>
            <person name="Stavropoulos S."/>
            <person name="Stone C."/>
            <person name="Strader C."/>
            <person name="Tesfaye S."/>
            <person name="Thomson T."/>
            <person name="Thoulutsang Y."/>
            <person name="Thoulutsang D."/>
            <person name="Topham K."/>
            <person name="Topping I."/>
            <person name="Tsamla T."/>
            <person name="Vassiliev H."/>
            <person name="Vo A."/>
            <person name="Wangchuk T."/>
            <person name="Wangdi T."/>
            <person name="Weiand M."/>
            <person name="Wilkinson J."/>
            <person name="Wilson A."/>
            <person name="Yadav S."/>
            <person name="Young G."/>
            <person name="Yu Q."/>
            <person name="Zembek L."/>
            <person name="Zhong D."/>
            <person name="Zimmer A."/>
            <person name="Zwirko Z."/>
            <person name="Jaffe D.B."/>
            <person name="Alvarez P."/>
            <person name="Brockman W."/>
            <person name="Butler J."/>
            <person name="Chin C."/>
            <person name="Gnerre S."/>
            <person name="Grabherr M."/>
            <person name="Kleber M."/>
            <person name="Mauceli E."/>
            <person name="MacCallum I."/>
        </authorList>
    </citation>
    <scope>NUCLEOTIDE SEQUENCE [LARGE SCALE GENOMIC DNA]</scope>
    <source>
        <strain evidence="3">Tai18E2 / Tucson 14021-0261.01</strain>
    </source>
</reference>
<evidence type="ECO:0000313" key="2">
    <source>
        <dbReference type="EMBL" id="EDX02619.2"/>
    </source>
</evidence>
<evidence type="ECO:0000256" key="1">
    <source>
        <dbReference type="SAM" id="MobiDB-lite"/>
    </source>
</evidence>
<feature type="compositionally biased region" description="Polar residues" evidence="1">
    <location>
        <begin position="123"/>
        <end position="137"/>
    </location>
</feature>
<feature type="region of interest" description="Disordered" evidence="1">
    <location>
        <begin position="51"/>
        <end position="71"/>
    </location>
</feature>
<name>B4Q2H8_DROYA</name>
<feature type="region of interest" description="Disordered" evidence="1">
    <location>
        <begin position="439"/>
        <end position="460"/>
    </location>
</feature>
<gene>
    <name evidence="2" type="primary">Dyak\GE17671</name>
    <name evidence="2" type="synonym">dyak_GLEANR_18980</name>
    <name evidence="2" type="synonym">GE17671</name>
    <name evidence="2" type="ORF">Dyak_GE17671</name>
</gene>
<dbReference type="EMBL" id="CM000162">
    <property type="protein sequence ID" value="EDX02619.2"/>
    <property type="molecule type" value="Genomic_DNA"/>
</dbReference>
<feature type="compositionally biased region" description="Basic and acidic residues" evidence="1">
    <location>
        <begin position="266"/>
        <end position="282"/>
    </location>
</feature>
<keyword evidence="3" id="KW-1185">Reference proteome</keyword>
<accession>B4Q2H8</accession>
<dbReference type="HOGENOM" id="CLU_635046_0_0_1"/>
<dbReference type="KEGG" id="dya:Dyak_GE17671"/>
<feature type="compositionally biased region" description="Low complexity" evidence="1">
    <location>
        <begin position="441"/>
        <end position="460"/>
    </location>
</feature>
<feature type="compositionally biased region" description="Low complexity" evidence="1">
    <location>
        <begin position="180"/>
        <end position="189"/>
    </location>
</feature>
<feature type="compositionally biased region" description="Polar residues" evidence="1">
    <location>
        <begin position="252"/>
        <end position="265"/>
    </location>
</feature>
<feature type="compositionally biased region" description="Polar residues" evidence="1">
    <location>
        <begin position="159"/>
        <end position="174"/>
    </location>
</feature>
<feature type="region of interest" description="Disordered" evidence="1">
    <location>
        <begin position="119"/>
        <end position="308"/>
    </location>
</feature>
<dbReference type="AlphaFoldDB" id="B4Q2H8"/>
<organism evidence="2 3">
    <name type="scientific">Drosophila yakuba</name>
    <name type="common">Fruit fly</name>
    <dbReference type="NCBI Taxonomy" id="7245"/>
    <lineage>
        <taxon>Eukaryota</taxon>
        <taxon>Metazoa</taxon>
        <taxon>Ecdysozoa</taxon>
        <taxon>Arthropoda</taxon>
        <taxon>Hexapoda</taxon>
        <taxon>Insecta</taxon>
        <taxon>Pterygota</taxon>
        <taxon>Neoptera</taxon>
        <taxon>Endopterygota</taxon>
        <taxon>Diptera</taxon>
        <taxon>Brachycera</taxon>
        <taxon>Muscomorpha</taxon>
        <taxon>Ephydroidea</taxon>
        <taxon>Drosophilidae</taxon>
        <taxon>Drosophila</taxon>
        <taxon>Sophophora</taxon>
    </lineage>
</organism>
<dbReference type="Proteomes" id="UP000002282">
    <property type="component" value="Chromosome X"/>
</dbReference>
<feature type="compositionally biased region" description="Acidic residues" evidence="1">
    <location>
        <begin position="237"/>
        <end position="248"/>
    </location>
</feature>
<feature type="compositionally biased region" description="Basic and acidic residues" evidence="1">
    <location>
        <begin position="296"/>
        <end position="305"/>
    </location>
</feature>
<reference evidence="2 3" key="2">
    <citation type="journal article" date="2007" name="PLoS Biol.">
        <title>Principles of genome evolution in the Drosophila melanogaster species group.</title>
        <authorList>
            <person name="Ranz J.M."/>
            <person name="Maurin D."/>
            <person name="Chan Y.S."/>
            <person name="von Grotthuss M."/>
            <person name="Hillier L.W."/>
            <person name="Roote J."/>
            <person name="Ashburner M."/>
            <person name="Bergman C.M."/>
        </authorList>
    </citation>
    <scope>NUCLEOTIDE SEQUENCE [LARGE SCALE GENOMIC DNA]</scope>
    <source>
        <strain evidence="3">Tai18E2 / Tucson 14021-0261.01</strain>
    </source>
</reference>
<evidence type="ECO:0000313" key="3">
    <source>
        <dbReference type="Proteomes" id="UP000002282"/>
    </source>
</evidence>
<proteinExistence type="predicted"/>